<gene>
    <name evidence="1" type="ORF">S06H3_48119</name>
</gene>
<proteinExistence type="predicted"/>
<accession>X1PAT9</accession>
<comment type="caution">
    <text evidence="1">The sequence shown here is derived from an EMBL/GenBank/DDBJ whole genome shotgun (WGS) entry which is preliminary data.</text>
</comment>
<dbReference type="EMBL" id="BARV01030284">
    <property type="protein sequence ID" value="GAI39571.1"/>
    <property type="molecule type" value="Genomic_DNA"/>
</dbReference>
<sequence>AKWCTTSGTEVSVPALPATLEVPLNIRSPVLPDVSSESFILIPV</sequence>
<dbReference type="AlphaFoldDB" id="X1PAT9"/>
<evidence type="ECO:0000313" key="1">
    <source>
        <dbReference type="EMBL" id="GAI39571.1"/>
    </source>
</evidence>
<protein>
    <submittedName>
        <fullName evidence="1">Uncharacterized protein</fullName>
    </submittedName>
</protein>
<reference evidence="1" key="1">
    <citation type="journal article" date="2014" name="Front. Microbiol.">
        <title>High frequency of phylogenetically diverse reductive dehalogenase-homologous genes in deep subseafloor sedimentary metagenomes.</title>
        <authorList>
            <person name="Kawai M."/>
            <person name="Futagami T."/>
            <person name="Toyoda A."/>
            <person name="Takaki Y."/>
            <person name="Nishi S."/>
            <person name="Hori S."/>
            <person name="Arai W."/>
            <person name="Tsubouchi T."/>
            <person name="Morono Y."/>
            <person name="Uchiyama I."/>
            <person name="Ito T."/>
            <person name="Fujiyama A."/>
            <person name="Inagaki F."/>
            <person name="Takami H."/>
        </authorList>
    </citation>
    <scope>NUCLEOTIDE SEQUENCE</scope>
    <source>
        <strain evidence="1">Expedition CK06-06</strain>
    </source>
</reference>
<feature type="non-terminal residue" evidence="1">
    <location>
        <position position="1"/>
    </location>
</feature>
<name>X1PAT9_9ZZZZ</name>
<organism evidence="1">
    <name type="scientific">marine sediment metagenome</name>
    <dbReference type="NCBI Taxonomy" id="412755"/>
    <lineage>
        <taxon>unclassified sequences</taxon>
        <taxon>metagenomes</taxon>
        <taxon>ecological metagenomes</taxon>
    </lineage>
</organism>